<evidence type="ECO:0000313" key="7">
    <source>
        <dbReference type="Proteomes" id="UP000000249"/>
    </source>
</evidence>
<dbReference type="InterPro" id="IPR010102">
    <property type="entry name" value="Succ_semiAld_DH"/>
</dbReference>
<dbReference type="InterPro" id="IPR016160">
    <property type="entry name" value="Ald_DH_CS_CYS"/>
</dbReference>
<dbReference type="KEGG" id="vcr:VC395_1860"/>
<dbReference type="InterPro" id="IPR015590">
    <property type="entry name" value="Aldehyde_DH_dom"/>
</dbReference>
<dbReference type="EMBL" id="CP000627">
    <property type="protein sequence ID" value="ABQ21309.1"/>
    <property type="molecule type" value="Genomic_DNA"/>
</dbReference>
<evidence type="ECO:0000256" key="2">
    <source>
        <dbReference type="ARBA" id="ARBA00023002"/>
    </source>
</evidence>
<dbReference type="CDD" id="cd07103">
    <property type="entry name" value="ALDH_F5_SSADH_GabD"/>
    <property type="match status" value="1"/>
</dbReference>
<dbReference type="InterPro" id="IPR016161">
    <property type="entry name" value="Ald_DH/histidinol_DH"/>
</dbReference>
<dbReference type="GO" id="GO:0004777">
    <property type="term" value="F:succinate-semialdehyde dehydrogenase (NAD+) activity"/>
    <property type="evidence" value="ECO:0007669"/>
    <property type="project" value="TreeGrafter"/>
</dbReference>
<proteinExistence type="inferred from homology"/>
<feature type="active site" evidence="3">
    <location>
        <position position="260"/>
    </location>
</feature>
<name>A0A0H3AKY6_VIBC3</name>
<dbReference type="PROSITE" id="PS00687">
    <property type="entry name" value="ALDEHYDE_DEHYDR_GLU"/>
    <property type="match status" value="1"/>
</dbReference>
<gene>
    <name evidence="6" type="primary">gabD</name>
    <name evidence="6" type="ordered locus">VC0395_A1344</name>
</gene>
<evidence type="ECO:0000256" key="1">
    <source>
        <dbReference type="ARBA" id="ARBA00009986"/>
    </source>
</evidence>
<dbReference type="Pfam" id="PF00171">
    <property type="entry name" value="Aldedh"/>
    <property type="match status" value="1"/>
</dbReference>
<organism evidence="6 7">
    <name type="scientific">Vibrio cholerae serotype O1 (strain ATCC 39541 / Classical Ogawa 395 / O395)</name>
    <dbReference type="NCBI Taxonomy" id="345073"/>
    <lineage>
        <taxon>Bacteria</taxon>
        <taxon>Pseudomonadati</taxon>
        <taxon>Pseudomonadota</taxon>
        <taxon>Gammaproteobacteria</taxon>
        <taxon>Vibrionales</taxon>
        <taxon>Vibrionaceae</taxon>
        <taxon>Vibrio</taxon>
    </lineage>
</organism>
<dbReference type="GO" id="GO:0005829">
    <property type="term" value="C:cytosol"/>
    <property type="evidence" value="ECO:0007669"/>
    <property type="project" value="TreeGrafter"/>
</dbReference>
<dbReference type="SUPFAM" id="SSF53720">
    <property type="entry name" value="ALDH-like"/>
    <property type="match status" value="1"/>
</dbReference>
<dbReference type="GO" id="GO:0009450">
    <property type="term" value="P:gamma-aminobutyric acid catabolic process"/>
    <property type="evidence" value="ECO:0007669"/>
    <property type="project" value="InterPro"/>
</dbReference>
<dbReference type="InterPro" id="IPR029510">
    <property type="entry name" value="Ald_DH_CS_GLU"/>
</dbReference>
<feature type="domain" description="Aldehyde dehydrogenase" evidence="5">
    <location>
        <begin position="28"/>
        <end position="481"/>
    </location>
</feature>
<protein>
    <submittedName>
        <fullName evidence="6">Succinate-semialdehyde dehydrogenase</fullName>
        <ecNumber evidence="6">1.2.1.16</ecNumber>
    </submittedName>
</protein>
<dbReference type="FunFam" id="3.40.605.10:FF:000026">
    <property type="entry name" value="Aldehyde dehydrogenase, putative"/>
    <property type="match status" value="1"/>
</dbReference>
<keyword evidence="2 4" id="KW-0560">Oxidoreductase</keyword>
<evidence type="ECO:0000259" key="5">
    <source>
        <dbReference type="Pfam" id="PF00171"/>
    </source>
</evidence>
<dbReference type="PANTHER" id="PTHR43353">
    <property type="entry name" value="SUCCINATE-SEMIALDEHYDE DEHYDROGENASE, MITOCHONDRIAL"/>
    <property type="match status" value="1"/>
</dbReference>
<dbReference type="Gene3D" id="3.40.605.10">
    <property type="entry name" value="Aldehyde Dehydrogenase, Chain A, domain 1"/>
    <property type="match status" value="1"/>
</dbReference>
<sequence length="488" mass="52403">MRSLAMLPTDFPFFHQSAFINGQWILGEPQARQTVTNPFDGSLIGSVPLLSAAQVQEAIAGAQAAQILWCQQPAENKAKILRRWYELIEQHHESLAKLLTIEQGKPLAEARGEIHYAASFVEWYAEEAKRAYGELIPSHKPDARIMVSRQPVGVVAAITPWNFPAAMITRKCAPAFAAGCAVVLKPAPDTPFTALALADLAQQAGIPDGLLQVVTGDAIEIGRVLTESKTVRKLSFTGSTGVGKLLMAQSANNVKKLSLELGGNAPFIVFEDADINAAIDGVMVAKFRNAGQTCVCANRIYVHDAVYDQFAAKLVDRVSRLNVGYGLDAGVNIGPLINDAAVAKVTSHIVDAQSKGAKVMFGALPEAGSRLFQPHVLTEVTDEMRVADEETFGPLAALFRFSSEQEVIERANATDSGLAAYCYTQSLRRAWHMSEALEAGIVGINEGLISTTLAPFGGIKESGLGREGAKHGLEEYLEVKYTLMGGLA</sequence>
<dbReference type="KEGG" id="vco:VC0395_A1344"/>
<dbReference type="EC" id="1.2.1.16" evidence="6"/>
<dbReference type="eggNOG" id="COG1012">
    <property type="taxonomic scope" value="Bacteria"/>
</dbReference>
<evidence type="ECO:0000313" key="6">
    <source>
        <dbReference type="EMBL" id="ABQ21309.1"/>
    </source>
</evidence>
<evidence type="ECO:0000256" key="4">
    <source>
        <dbReference type="RuleBase" id="RU003345"/>
    </source>
</evidence>
<accession>A0A0H3AKY6</accession>
<dbReference type="InterPro" id="IPR050740">
    <property type="entry name" value="Aldehyde_DH_Superfamily"/>
</dbReference>
<dbReference type="Proteomes" id="UP000000249">
    <property type="component" value="Chromosome 1"/>
</dbReference>
<dbReference type="PANTHER" id="PTHR43353:SF5">
    <property type="entry name" value="SUCCINATE-SEMIALDEHYDE DEHYDROGENASE, MITOCHONDRIAL"/>
    <property type="match status" value="1"/>
</dbReference>
<dbReference type="PROSITE" id="PS00070">
    <property type="entry name" value="ALDEHYDE_DEHYDR_CYS"/>
    <property type="match status" value="1"/>
</dbReference>
<reference evidence="6 7" key="1">
    <citation type="submission" date="2007-03" db="EMBL/GenBank/DDBJ databases">
        <authorList>
            <person name="Heidelberg J."/>
        </authorList>
    </citation>
    <scope>NUCLEOTIDE SEQUENCE [LARGE SCALE GENOMIC DNA]</scope>
    <source>
        <strain evidence="7">ATCC 39541 / Classical Ogawa 395 / O395</strain>
    </source>
</reference>
<dbReference type="OrthoDB" id="9812625at2"/>
<dbReference type="InterPro" id="IPR016162">
    <property type="entry name" value="Ald_DH_N"/>
</dbReference>
<dbReference type="FunFam" id="3.40.309.10:FF:000004">
    <property type="entry name" value="Succinate-semialdehyde dehydrogenase I"/>
    <property type="match status" value="1"/>
</dbReference>
<dbReference type="Gene3D" id="3.40.309.10">
    <property type="entry name" value="Aldehyde Dehydrogenase, Chain A, domain 2"/>
    <property type="match status" value="1"/>
</dbReference>
<dbReference type="FunFam" id="3.40.605.10:FF:000005">
    <property type="entry name" value="Succinate-semialdehyde dehydrogenase I"/>
    <property type="match status" value="1"/>
</dbReference>
<dbReference type="PATRIC" id="fig|345073.21.peg.1803"/>
<dbReference type="InterPro" id="IPR016163">
    <property type="entry name" value="Ald_DH_C"/>
</dbReference>
<evidence type="ECO:0000256" key="3">
    <source>
        <dbReference type="PROSITE-ProRule" id="PRU10007"/>
    </source>
</evidence>
<dbReference type="AlphaFoldDB" id="A0A0H3AKY6"/>
<comment type="similarity">
    <text evidence="1 4">Belongs to the aldehyde dehydrogenase family.</text>
</comment>
<dbReference type="NCBIfam" id="TIGR01780">
    <property type="entry name" value="SSADH"/>
    <property type="match status" value="1"/>
</dbReference>